<feature type="transmembrane region" description="Helical" evidence="2">
    <location>
        <begin position="489"/>
        <end position="508"/>
    </location>
</feature>
<feature type="transmembrane region" description="Helical" evidence="2">
    <location>
        <begin position="514"/>
        <end position="532"/>
    </location>
</feature>
<evidence type="ECO:0000313" key="4">
    <source>
        <dbReference type="EMBL" id="SHI97474.1"/>
    </source>
</evidence>
<keyword evidence="5" id="KW-1185">Reference proteome</keyword>
<dbReference type="Pfam" id="PF13514">
    <property type="entry name" value="AAA_27"/>
    <property type="match status" value="1"/>
</dbReference>
<dbReference type="SUPFAM" id="SSF52540">
    <property type="entry name" value="P-loop containing nucleoside triphosphate hydrolases"/>
    <property type="match status" value="1"/>
</dbReference>
<dbReference type="AlphaFoldDB" id="A0A1M6FIG5"/>
<dbReference type="EMBL" id="FQZU01000003">
    <property type="protein sequence ID" value="SHI97474.1"/>
    <property type="molecule type" value="Genomic_DNA"/>
</dbReference>
<dbReference type="InterPro" id="IPR027417">
    <property type="entry name" value="P-loop_NTPase"/>
</dbReference>
<feature type="coiled-coil region" evidence="1">
    <location>
        <begin position="395"/>
        <end position="467"/>
    </location>
</feature>
<feature type="coiled-coil region" evidence="1">
    <location>
        <begin position="331"/>
        <end position="358"/>
    </location>
</feature>
<dbReference type="RefSeq" id="WP_073473180.1">
    <property type="nucleotide sequence ID" value="NZ_FQZU01000003.1"/>
</dbReference>
<feature type="coiled-coil region" evidence="1">
    <location>
        <begin position="833"/>
        <end position="860"/>
    </location>
</feature>
<dbReference type="InterPro" id="IPR038734">
    <property type="entry name" value="YhaN_AAA"/>
</dbReference>
<feature type="coiled-coil region" evidence="1">
    <location>
        <begin position="557"/>
        <end position="584"/>
    </location>
</feature>
<reference evidence="5" key="1">
    <citation type="submission" date="2016-11" db="EMBL/GenBank/DDBJ databases">
        <authorList>
            <person name="Varghese N."/>
            <person name="Submissions S."/>
        </authorList>
    </citation>
    <scope>NUCLEOTIDE SEQUENCE [LARGE SCALE GENOMIC DNA]</scope>
    <source>
        <strain evidence="5">DSM 16219</strain>
    </source>
</reference>
<dbReference type="Proteomes" id="UP000183994">
    <property type="component" value="Unassembled WGS sequence"/>
</dbReference>
<organism evidence="4 5">
    <name type="scientific">Desulfatibacillum alkenivorans DSM 16219</name>
    <dbReference type="NCBI Taxonomy" id="1121393"/>
    <lineage>
        <taxon>Bacteria</taxon>
        <taxon>Pseudomonadati</taxon>
        <taxon>Thermodesulfobacteriota</taxon>
        <taxon>Desulfobacteria</taxon>
        <taxon>Desulfobacterales</taxon>
        <taxon>Desulfatibacillaceae</taxon>
        <taxon>Desulfatibacillum</taxon>
    </lineage>
</organism>
<gene>
    <name evidence="4" type="ORF">SAMN02745216_00830</name>
</gene>
<evidence type="ECO:0000256" key="2">
    <source>
        <dbReference type="SAM" id="Phobius"/>
    </source>
</evidence>
<proteinExistence type="predicted"/>
<keyword evidence="2" id="KW-0472">Membrane</keyword>
<keyword evidence="1" id="KW-0175">Coiled coil</keyword>
<dbReference type="PANTHER" id="PTHR41259">
    <property type="entry name" value="DOUBLE-STRAND BREAK REPAIR RAD50 ATPASE, PUTATIVE-RELATED"/>
    <property type="match status" value="1"/>
</dbReference>
<dbReference type="PANTHER" id="PTHR41259:SF1">
    <property type="entry name" value="DOUBLE-STRAND BREAK REPAIR RAD50 ATPASE, PUTATIVE-RELATED"/>
    <property type="match status" value="1"/>
</dbReference>
<dbReference type="STRING" id="1121393.SAMN02745216_00830"/>
<sequence length="1058" mass="115839">MIIRGFKINGFGVFHQTEAQGFASGLNIFLGENEAGKSTLLAFIRAVLFGFPANRGGINTYPPLNGGVHGGSLILDGEEGPVIITRSPGSYGGNVSVSYPGGAKGGRDDLLHMLGGTTAALYNNVYAFSLSELETLQSLTSEEVASALYGASLGAGVQSLSNARKKIAQKTGELFKPSGKKPLINQTITEFKENAALVGRAAKDADVYQASVEEINGLEEAMKSSKAAVKKFREDILYFEKIINLWDHWIAHSQAKASLDGLPQDAILLPEDSRSGLESVLEKMEETGREIVVLKEEAAAEKIKAASLPVEPGLLDLGGVITSLNGEYARFRENQETLQRLSNQLDQKNLEVEALCKSLGEGWTRERLANRQGALFSKQDLEANDLALSSAAEAAERAKGRKSMRREALEELRAEEGRRRESLEKVGVPGPGWESALQSGRDPLAKAKAQARELSDLTAREQRLAQEQTHLDQRMADAAALAWKRKRGAAPALVFIVLSIGCLALSLVKPELHFLLYSGGAAFIIACLILIINAKTNASAAFVDNMARKDPEFGRMSQAAEALARNLEATKDKIESLAASLDLQTPVSPQAFSEVFANLDNESERYRVWSGLYQGLMETGQKCEAAASRLQEADKLYKEAEEKQTKANAAWRAWLEEQGLPNSLPPRSAREALESMEKGAGILRQALSLERDIAQCSRTIQEFEDKLHRLTESLGAPYPQPGMIQAMLQDLSGRLEKTRRNLAVKEEISSGLEGLERKILEKNLALEQLAKKRKGFLAQARAENEEEFLEKFRISGERRNLLAKLKTAAAAMGNISGEKDLSRLLSLLEALDRDACRIKLQEAQEALALAEEDFESQTKRLAELNAGLKNMASDQKISRLRAKEEELAEKMRSQALQWGAYTLAGAFLERAVAVLEQEQQPEVITRAGAIFREITNGRYERIYAPLGEGGIELIMRDGVRKSPAQLSRGTAELLYLCLRMGYIESRSVQGANLPVVMDDVLVNFDAQRASQAAKAISSLARGRQVFLFTCHKRFVELFKGGASDLQSFTLNCGNIIPA</sequence>
<keyword evidence="2" id="KW-1133">Transmembrane helix</keyword>
<feature type="coiled-coil region" evidence="1">
    <location>
        <begin position="686"/>
        <end position="786"/>
    </location>
</feature>
<feature type="coiled-coil region" evidence="1">
    <location>
        <begin position="623"/>
        <end position="650"/>
    </location>
</feature>
<dbReference type="Gene3D" id="3.40.50.300">
    <property type="entry name" value="P-loop containing nucleotide triphosphate hydrolases"/>
    <property type="match status" value="2"/>
</dbReference>
<keyword evidence="2" id="KW-0812">Transmembrane</keyword>
<evidence type="ECO:0000313" key="5">
    <source>
        <dbReference type="Proteomes" id="UP000183994"/>
    </source>
</evidence>
<evidence type="ECO:0000259" key="3">
    <source>
        <dbReference type="Pfam" id="PF13514"/>
    </source>
</evidence>
<name>A0A1M6FIG5_9BACT</name>
<feature type="domain" description="YhaN AAA" evidence="3">
    <location>
        <begin position="1"/>
        <end position="196"/>
    </location>
</feature>
<protein>
    <submittedName>
        <fullName evidence="4">Uncharacterized protein YhaN</fullName>
    </submittedName>
</protein>
<evidence type="ECO:0000256" key="1">
    <source>
        <dbReference type="SAM" id="Coils"/>
    </source>
</evidence>
<accession>A0A1M6FIG5</accession>